<evidence type="ECO:0000259" key="6">
    <source>
        <dbReference type="Pfam" id="PF00419"/>
    </source>
</evidence>
<keyword evidence="9" id="KW-1185">Reference proteome</keyword>
<dbReference type="InterPro" id="IPR000259">
    <property type="entry name" value="Adhesion_dom_fimbrial"/>
</dbReference>
<dbReference type="Gene3D" id="2.60.40.3310">
    <property type="match status" value="1"/>
</dbReference>
<evidence type="ECO:0000313" key="9">
    <source>
        <dbReference type="Proteomes" id="UP000051863"/>
    </source>
</evidence>
<dbReference type="Proteomes" id="UP000051863">
    <property type="component" value="Unassembled WGS sequence"/>
</dbReference>
<sequence>MSSKQCHARRLRVLLSGCVVAGLASGAHAACLLNAGTFVPQDVQMDMAQVTIMPNVPVGGVIKELVVAINQRDRVAQCTGTGSAIGRYVNAAQQIPVAGFSNVYATDVAGVGIRVYRDSGSIQTFYPHDLPLNTSGAVTLIGGSFRVELVKTAAVTGSGLIAPNGRFTTYYFNGDGPLKPVLVSTFKGSGTTVVNPSCSVQAGSRNIVVEFGAVPASSFNGVGSRAPSRDFDITLDCQGSNLAQYQNRIGIRLDAAQDSSNLPGVLPVAAATDAAAGVGIELVQRVGSSEKPVQFSQNIELGTSVAGASTLQLLLRARYIQTRAGRVTPGKANGAATFTIQYN</sequence>
<feature type="domain" description="MrkD-like receptor binding" evidence="7">
    <location>
        <begin position="43"/>
        <end position="188"/>
    </location>
</feature>
<dbReference type="InterPro" id="IPR036937">
    <property type="entry name" value="Adhesion_dom_fimbrial_sf"/>
</dbReference>
<comment type="similarity">
    <text evidence="2">Belongs to the fimbrial protein family.</text>
</comment>
<keyword evidence="3 5" id="KW-0732">Signal</keyword>
<dbReference type="PANTHER" id="PTHR33420">
    <property type="entry name" value="FIMBRIAL SUBUNIT ELFA-RELATED"/>
    <property type="match status" value="1"/>
</dbReference>
<evidence type="ECO:0000313" key="8">
    <source>
        <dbReference type="EMBL" id="KRG69439.1"/>
    </source>
</evidence>
<evidence type="ECO:0000256" key="2">
    <source>
        <dbReference type="ARBA" id="ARBA00006671"/>
    </source>
</evidence>
<evidence type="ECO:0000256" key="1">
    <source>
        <dbReference type="ARBA" id="ARBA00004561"/>
    </source>
</evidence>
<dbReference type="Pfam" id="PF00419">
    <property type="entry name" value="Fimbrial"/>
    <property type="match status" value="1"/>
</dbReference>
<dbReference type="InterPro" id="IPR050263">
    <property type="entry name" value="Bact_Fimbrial_Adh_Pro"/>
</dbReference>
<proteinExistence type="inferred from homology"/>
<comment type="subcellular location">
    <subcellularLocation>
        <location evidence="1">Fimbrium</location>
    </subcellularLocation>
</comment>
<dbReference type="InterPro" id="IPR008966">
    <property type="entry name" value="Adhesion_dom_sf"/>
</dbReference>
<name>A0A0R0CI00_9GAMM</name>
<dbReference type="EMBL" id="LDJJ01000017">
    <property type="protein sequence ID" value="KRG69439.1"/>
    <property type="molecule type" value="Genomic_DNA"/>
</dbReference>
<evidence type="ECO:0000256" key="4">
    <source>
        <dbReference type="ARBA" id="ARBA00023263"/>
    </source>
</evidence>
<dbReference type="OrthoDB" id="6052505at2"/>
<dbReference type="SUPFAM" id="SSF49401">
    <property type="entry name" value="Bacterial adhesins"/>
    <property type="match status" value="1"/>
</dbReference>
<organism evidence="8 9">
    <name type="scientific">Stenotrophomonas terrae</name>
    <dbReference type="NCBI Taxonomy" id="405446"/>
    <lineage>
        <taxon>Bacteria</taxon>
        <taxon>Pseudomonadati</taxon>
        <taxon>Pseudomonadota</taxon>
        <taxon>Gammaproteobacteria</taxon>
        <taxon>Lysobacterales</taxon>
        <taxon>Lysobacteraceae</taxon>
        <taxon>Stenotrophomonas</taxon>
    </lineage>
</organism>
<dbReference type="GO" id="GO:0009289">
    <property type="term" value="C:pilus"/>
    <property type="evidence" value="ECO:0007669"/>
    <property type="project" value="UniProtKB-SubCell"/>
</dbReference>
<dbReference type="PATRIC" id="fig|405446.3.peg.566"/>
<dbReference type="GO" id="GO:0043709">
    <property type="term" value="P:cell adhesion involved in single-species biofilm formation"/>
    <property type="evidence" value="ECO:0007669"/>
    <property type="project" value="TreeGrafter"/>
</dbReference>
<dbReference type="Pfam" id="PF22003">
    <property type="entry name" value="MrkDrd"/>
    <property type="match status" value="1"/>
</dbReference>
<dbReference type="PANTHER" id="PTHR33420:SF12">
    <property type="entry name" value="FIMBRIN-LIKE PROTEIN FIMI-RELATED"/>
    <property type="match status" value="1"/>
</dbReference>
<dbReference type="Gene3D" id="2.60.40.1090">
    <property type="entry name" value="Fimbrial-type adhesion domain"/>
    <property type="match status" value="1"/>
</dbReference>
<comment type="caution">
    <text evidence="8">The sequence shown here is derived from an EMBL/GenBank/DDBJ whole genome shotgun (WGS) entry which is preliminary data.</text>
</comment>
<evidence type="ECO:0000256" key="5">
    <source>
        <dbReference type="SAM" id="SignalP"/>
    </source>
</evidence>
<accession>A0A0R0CI00</accession>
<feature type="signal peptide" evidence="5">
    <location>
        <begin position="1"/>
        <end position="29"/>
    </location>
</feature>
<dbReference type="RefSeq" id="WP_057627399.1">
    <property type="nucleotide sequence ID" value="NZ_LDJJ01000017.1"/>
</dbReference>
<feature type="chain" id="PRO_5006394076" evidence="5">
    <location>
        <begin position="30"/>
        <end position="343"/>
    </location>
</feature>
<dbReference type="AlphaFoldDB" id="A0A0R0CI00"/>
<reference evidence="8 9" key="1">
    <citation type="submission" date="2015-05" db="EMBL/GenBank/DDBJ databases">
        <title>Genome sequencing and analysis of members of genus Stenotrophomonas.</title>
        <authorList>
            <person name="Patil P.P."/>
            <person name="Midha S."/>
            <person name="Patil P.B."/>
        </authorList>
    </citation>
    <scope>NUCLEOTIDE SEQUENCE [LARGE SCALE GENOMIC DNA]</scope>
    <source>
        <strain evidence="8 9">DSM 18941</strain>
    </source>
</reference>
<protein>
    <submittedName>
        <fullName evidence="8">Fimbrial protein</fullName>
    </submittedName>
</protein>
<dbReference type="InterPro" id="IPR054160">
    <property type="entry name" value="MrkD_recept-bd"/>
</dbReference>
<evidence type="ECO:0000256" key="3">
    <source>
        <dbReference type="ARBA" id="ARBA00022729"/>
    </source>
</evidence>
<gene>
    <name evidence="8" type="ORF">ABB27_06185</name>
</gene>
<feature type="domain" description="Fimbrial-type adhesion" evidence="6">
    <location>
        <begin position="190"/>
        <end position="342"/>
    </location>
</feature>
<keyword evidence="4" id="KW-0281">Fimbrium</keyword>
<evidence type="ECO:0000259" key="7">
    <source>
        <dbReference type="Pfam" id="PF22003"/>
    </source>
</evidence>